<evidence type="ECO:0000313" key="3">
    <source>
        <dbReference type="EMBL" id="NVN19521.1"/>
    </source>
</evidence>
<reference evidence="3 4" key="1">
    <citation type="submission" date="2020-01" db="EMBL/GenBank/DDBJ databases">
        <title>Draft Genome Analysis of Muricauda sp. HICW Isolated from coastal seawater of PR China.</title>
        <authorList>
            <person name="Chen M.-X."/>
        </authorList>
    </citation>
    <scope>NUCLEOTIDE SEQUENCE [LARGE SCALE GENOMIC DNA]</scope>
    <source>
        <strain evidence="3 4">HICW</strain>
    </source>
</reference>
<dbReference type="EMBL" id="WYET01000007">
    <property type="protein sequence ID" value="NVN19521.1"/>
    <property type="molecule type" value="Genomic_DNA"/>
</dbReference>
<dbReference type="Proteomes" id="UP000558089">
    <property type="component" value="Unassembled WGS sequence"/>
</dbReference>
<sequence>MKIIRSKQIRPLMVMVFILVMPQCTNAQFFKKLKKQAEEKIMKKADKKVDDLFNGNKKSEDQEVWHQSGNVDNGSKGGNAQEANKPEEKILYDHSDYLVYKSPNPAAFKDIVIQKFKELPRFGAIDSYMDRDNPKKVDLSKDAADKRNLTGLGYSGFHHLVRIHMLKEHFKVMDRTALTVRTKGKIIEKEAKSSLAQKVLKEFAFTMGTDALKKEYFMNDWSGTGKSALVREWGGHQADDFTENERYVDFVEKYLDEILEWSSDFFSDGSQDFQLVHAIKFYGQYDFDKGGFWVQLPIERQSMEVSSLGYFNEFSPKTSYGNQIANTMAQVEYINGYVLFKMDPGKAEALINDKSVLLQLTMKVRSVFKAFETSNPFVYGADYTYHFLDPTLELYSDALLTKKIGEIDLENLIYKEPD</sequence>
<gene>
    <name evidence="3" type="ORF">GUA46_14320</name>
</gene>
<dbReference type="AlphaFoldDB" id="A0A850NEF1"/>
<feature type="chain" id="PRO_5032571920" evidence="2">
    <location>
        <begin position="28"/>
        <end position="418"/>
    </location>
</feature>
<feature type="compositionally biased region" description="Basic and acidic residues" evidence="1">
    <location>
        <begin position="53"/>
        <end position="64"/>
    </location>
</feature>
<feature type="signal peptide" evidence="2">
    <location>
        <begin position="1"/>
        <end position="27"/>
    </location>
</feature>
<accession>A0A850NEF1</accession>
<keyword evidence="4" id="KW-1185">Reference proteome</keyword>
<evidence type="ECO:0000256" key="2">
    <source>
        <dbReference type="SAM" id="SignalP"/>
    </source>
</evidence>
<keyword evidence="2" id="KW-0732">Signal</keyword>
<protein>
    <submittedName>
        <fullName evidence="3">Uncharacterized protein</fullName>
    </submittedName>
</protein>
<organism evidence="3 4">
    <name type="scientific">Flagellimonas chongwuensis</name>
    <dbReference type="NCBI Taxonomy" id="2697365"/>
    <lineage>
        <taxon>Bacteria</taxon>
        <taxon>Pseudomonadati</taxon>
        <taxon>Bacteroidota</taxon>
        <taxon>Flavobacteriia</taxon>
        <taxon>Flavobacteriales</taxon>
        <taxon>Flavobacteriaceae</taxon>
        <taxon>Flagellimonas</taxon>
    </lineage>
</organism>
<comment type="caution">
    <text evidence="3">The sequence shown here is derived from an EMBL/GenBank/DDBJ whole genome shotgun (WGS) entry which is preliminary data.</text>
</comment>
<feature type="region of interest" description="Disordered" evidence="1">
    <location>
        <begin position="53"/>
        <end position="83"/>
    </location>
</feature>
<name>A0A850NEF1_9FLAO</name>
<dbReference type="RefSeq" id="WP_176621065.1">
    <property type="nucleotide sequence ID" value="NZ_WYET01000007.1"/>
</dbReference>
<evidence type="ECO:0000256" key="1">
    <source>
        <dbReference type="SAM" id="MobiDB-lite"/>
    </source>
</evidence>
<evidence type="ECO:0000313" key="4">
    <source>
        <dbReference type="Proteomes" id="UP000558089"/>
    </source>
</evidence>
<proteinExistence type="predicted"/>